<keyword evidence="5" id="KW-0472">Membrane</keyword>
<evidence type="ECO:0000313" key="10">
    <source>
        <dbReference type="Proteomes" id="UP001152795"/>
    </source>
</evidence>
<dbReference type="GO" id="GO:0007229">
    <property type="term" value="P:integrin-mediated signaling pathway"/>
    <property type="evidence" value="ECO:0007669"/>
    <property type="project" value="UniProtKB-KW"/>
</dbReference>
<dbReference type="SUPFAM" id="SSF53300">
    <property type="entry name" value="vWA-like"/>
    <property type="match status" value="1"/>
</dbReference>
<comment type="subcellular location">
    <subcellularLocation>
        <location evidence="8">Cell membrane</location>
        <topology evidence="8">Single-pass type I membrane protein</topology>
    </subcellularLocation>
    <subcellularLocation>
        <location evidence="1">Membrane</location>
        <topology evidence="1">Single-pass type I membrane protein</topology>
    </subcellularLocation>
</comment>
<keyword evidence="8" id="KW-0130">Cell adhesion</keyword>
<dbReference type="EMBL" id="CACRXK020020615">
    <property type="protein sequence ID" value="CAB4035009.1"/>
    <property type="molecule type" value="Genomic_DNA"/>
</dbReference>
<keyword evidence="3 8" id="KW-0812">Transmembrane</keyword>
<dbReference type="GO" id="GO:0016477">
    <property type="term" value="P:cell migration"/>
    <property type="evidence" value="ECO:0007669"/>
    <property type="project" value="TreeGrafter"/>
</dbReference>
<dbReference type="Pfam" id="PF00362">
    <property type="entry name" value="Integrin_beta"/>
    <property type="match status" value="1"/>
</dbReference>
<dbReference type="InterPro" id="IPR036465">
    <property type="entry name" value="vWFA_dom_sf"/>
</dbReference>
<sequence>IGKPFKGLDIPYDYKHVLSFTDDPIEFRDKINLQVSSGNRDVPEGTFDALMQVAACEQELRWGSKNTTRRIVLIATDGTFHMAGEGRFGGIAKPNDAKCHLSNTVVNGGRLYDKSLELDYPTINQVYQRLLESRIYPIFAIFDDQKSAEGTEPAYKAIVENWAAVGATLGELDKTSSNIIDLIQKSYDVSEIVLVLVYRDDNKQLSCQGYATT</sequence>
<proteinExistence type="inferred from homology"/>
<keyword evidence="10" id="KW-1185">Reference proteome</keyword>
<comment type="caution">
    <text evidence="9">The sequence shown here is derived from an EMBL/GenBank/DDBJ whole genome shotgun (WGS) entry which is preliminary data.</text>
</comment>
<evidence type="ECO:0000256" key="4">
    <source>
        <dbReference type="ARBA" id="ARBA00023037"/>
    </source>
</evidence>
<dbReference type="PANTHER" id="PTHR10082:SF60">
    <property type="entry name" value="INTEGRIN BETA-PS"/>
    <property type="match status" value="1"/>
</dbReference>
<accession>A0A6S7LMP8</accession>
<gene>
    <name evidence="9" type="ORF">PACLA_8A024822</name>
</gene>
<dbReference type="GO" id="GO:0098609">
    <property type="term" value="P:cell-cell adhesion"/>
    <property type="evidence" value="ECO:0007669"/>
    <property type="project" value="TreeGrafter"/>
</dbReference>
<keyword evidence="6" id="KW-1015">Disulfide bond</keyword>
<evidence type="ECO:0000256" key="1">
    <source>
        <dbReference type="ARBA" id="ARBA00004479"/>
    </source>
</evidence>
<evidence type="ECO:0000256" key="3">
    <source>
        <dbReference type="ARBA" id="ARBA00022692"/>
    </source>
</evidence>
<dbReference type="InterPro" id="IPR015812">
    <property type="entry name" value="Integrin_bsu"/>
</dbReference>
<dbReference type="PRINTS" id="PR01186">
    <property type="entry name" value="INTEGRINB"/>
</dbReference>
<dbReference type="Gene3D" id="3.40.50.410">
    <property type="entry name" value="von Willebrand factor, type A domain"/>
    <property type="match status" value="1"/>
</dbReference>
<dbReference type="InterPro" id="IPR002369">
    <property type="entry name" value="Integrin_bsu_VWA"/>
</dbReference>
<feature type="non-terminal residue" evidence="9">
    <location>
        <position position="1"/>
    </location>
</feature>
<evidence type="ECO:0000256" key="5">
    <source>
        <dbReference type="ARBA" id="ARBA00023136"/>
    </source>
</evidence>
<evidence type="ECO:0000256" key="7">
    <source>
        <dbReference type="ARBA" id="ARBA00023180"/>
    </source>
</evidence>
<dbReference type="AlphaFoldDB" id="A0A6S7LMP8"/>
<protein>
    <recommendedName>
        <fullName evidence="8">Integrin beta</fullName>
    </recommendedName>
</protein>
<evidence type="ECO:0000256" key="2">
    <source>
        <dbReference type="ARBA" id="ARBA00007449"/>
    </source>
</evidence>
<dbReference type="GO" id="GO:0033627">
    <property type="term" value="P:cell adhesion mediated by integrin"/>
    <property type="evidence" value="ECO:0007669"/>
    <property type="project" value="TreeGrafter"/>
</dbReference>
<organism evidence="9 10">
    <name type="scientific">Paramuricea clavata</name>
    <name type="common">Red gorgonian</name>
    <name type="synonym">Violescent sea-whip</name>
    <dbReference type="NCBI Taxonomy" id="317549"/>
    <lineage>
        <taxon>Eukaryota</taxon>
        <taxon>Metazoa</taxon>
        <taxon>Cnidaria</taxon>
        <taxon>Anthozoa</taxon>
        <taxon>Octocorallia</taxon>
        <taxon>Malacalcyonacea</taxon>
        <taxon>Plexauridae</taxon>
        <taxon>Paramuricea</taxon>
    </lineage>
</organism>
<comment type="similarity">
    <text evidence="2 8">Belongs to the integrin beta chain family.</text>
</comment>
<dbReference type="PANTHER" id="PTHR10082">
    <property type="entry name" value="INTEGRIN BETA SUBUNIT"/>
    <property type="match status" value="1"/>
</dbReference>
<dbReference type="GO" id="GO:0007160">
    <property type="term" value="P:cell-matrix adhesion"/>
    <property type="evidence" value="ECO:0007669"/>
    <property type="project" value="TreeGrafter"/>
</dbReference>
<dbReference type="OrthoDB" id="410592at2759"/>
<keyword evidence="7" id="KW-0325">Glycoprotein</keyword>
<dbReference type="GO" id="GO:0009986">
    <property type="term" value="C:cell surface"/>
    <property type="evidence" value="ECO:0007669"/>
    <property type="project" value="TreeGrafter"/>
</dbReference>
<dbReference type="GO" id="GO:0005925">
    <property type="term" value="C:focal adhesion"/>
    <property type="evidence" value="ECO:0007669"/>
    <property type="project" value="TreeGrafter"/>
</dbReference>
<dbReference type="GO" id="GO:0008305">
    <property type="term" value="C:integrin complex"/>
    <property type="evidence" value="ECO:0007669"/>
    <property type="project" value="TreeGrafter"/>
</dbReference>
<dbReference type="Proteomes" id="UP001152795">
    <property type="component" value="Unassembled WGS sequence"/>
</dbReference>
<name>A0A6S7LMP8_PARCT</name>
<dbReference type="GO" id="GO:0005178">
    <property type="term" value="F:integrin binding"/>
    <property type="evidence" value="ECO:0007669"/>
    <property type="project" value="TreeGrafter"/>
</dbReference>
<evidence type="ECO:0000256" key="8">
    <source>
        <dbReference type="RuleBase" id="RU000633"/>
    </source>
</evidence>
<keyword evidence="4 8" id="KW-0401">Integrin</keyword>
<reference evidence="9" key="1">
    <citation type="submission" date="2020-04" db="EMBL/GenBank/DDBJ databases">
        <authorList>
            <person name="Alioto T."/>
            <person name="Alioto T."/>
            <person name="Gomez Garrido J."/>
        </authorList>
    </citation>
    <scope>NUCLEOTIDE SEQUENCE</scope>
    <source>
        <strain evidence="9">A484AB</strain>
    </source>
</reference>
<evidence type="ECO:0000256" key="6">
    <source>
        <dbReference type="ARBA" id="ARBA00023157"/>
    </source>
</evidence>
<dbReference type="SMART" id="SM00187">
    <property type="entry name" value="INB"/>
    <property type="match status" value="1"/>
</dbReference>
<evidence type="ECO:0000313" key="9">
    <source>
        <dbReference type="EMBL" id="CAB4035009.1"/>
    </source>
</evidence>